<dbReference type="InterPro" id="IPR003593">
    <property type="entry name" value="AAA+_ATPase"/>
</dbReference>
<dbReference type="InterPro" id="IPR017871">
    <property type="entry name" value="ABC_transporter-like_CS"/>
</dbReference>
<keyword evidence="5" id="KW-1185">Reference proteome</keyword>
<reference evidence="4 5" key="1">
    <citation type="submission" date="2018-09" db="EMBL/GenBank/DDBJ databases">
        <title>Altererythrobacter spongiae sp. nov., isolated from a marine sponge.</title>
        <authorList>
            <person name="Zhuang L."/>
            <person name="Luo L."/>
        </authorList>
    </citation>
    <scope>NUCLEOTIDE SEQUENCE [LARGE SCALE GENOMIC DNA]</scope>
    <source>
        <strain evidence="4 5">HN-Y73</strain>
    </source>
</reference>
<feature type="domain" description="ABC transporter" evidence="3">
    <location>
        <begin position="338"/>
        <end position="567"/>
    </location>
</feature>
<dbReference type="GO" id="GO:0005524">
    <property type="term" value="F:ATP binding"/>
    <property type="evidence" value="ECO:0007669"/>
    <property type="project" value="UniProtKB-KW"/>
</dbReference>
<dbReference type="InterPro" id="IPR027417">
    <property type="entry name" value="P-loop_NTPase"/>
</dbReference>
<comment type="caution">
    <text evidence="4">The sequence shown here is derived from an EMBL/GenBank/DDBJ whole genome shotgun (WGS) entry which is preliminary data.</text>
</comment>
<dbReference type="SUPFAM" id="SSF52540">
    <property type="entry name" value="P-loop containing nucleoside triphosphate hydrolases"/>
    <property type="match status" value="2"/>
</dbReference>
<protein>
    <submittedName>
        <fullName evidence="4">ABC transporter ATP-binding protein</fullName>
    </submittedName>
</protein>
<dbReference type="OrthoDB" id="9805029at2"/>
<dbReference type="InterPro" id="IPR003439">
    <property type="entry name" value="ABC_transporter-like_ATP-bd"/>
</dbReference>
<evidence type="ECO:0000313" key="5">
    <source>
        <dbReference type="Proteomes" id="UP000284395"/>
    </source>
</evidence>
<evidence type="ECO:0000256" key="1">
    <source>
        <dbReference type="ARBA" id="ARBA00022741"/>
    </source>
</evidence>
<accession>A0A420ECB2</accession>
<gene>
    <name evidence="4" type="ORF">D6851_14435</name>
</gene>
<dbReference type="PROSITE" id="PS00211">
    <property type="entry name" value="ABC_TRANSPORTER_1"/>
    <property type="match status" value="1"/>
</dbReference>
<dbReference type="CDD" id="cd03230">
    <property type="entry name" value="ABC_DR_subfamily_A"/>
    <property type="match status" value="2"/>
</dbReference>
<evidence type="ECO:0000259" key="3">
    <source>
        <dbReference type="PROSITE" id="PS50893"/>
    </source>
</evidence>
<dbReference type="SMART" id="SM00382">
    <property type="entry name" value="AAA"/>
    <property type="match status" value="2"/>
</dbReference>
<evidence type="ECO:0000256" key="2">
    <source>
        <dbReference type="ARBA" id="ARBA00022840"/>
    </source>
</evidence>
<sequence>MFRGHDRRRRTDVSETVATATGVVKRFADAGPPALDGVDIRIEAGQMTGLVGPDGAGKTTLIRALGGLISVEEGQISVKGQPPDEMDRSLIGYMPQRFGLYEDLTVGENLRLYADLRALPRDEWNERFAMLLDFTDLERFQQRLAGNLSGGMKQKLGLACALVREPMLLLLDEPGVGVDPVSRRELWSMVQQLAGEGIGVLWSTAYLDEAEKCDTVFLLNDGKLLHAGPPEEMTARAENRIYRMDVPEDRRRAILRQALDHDAITDGAVQGGSIRLMLADNAELPSAAELGDDNGDKLMPATPRFEDAFIDVLGGGPGGTSQLAQDYRAIPDTGKPAIEADGLTKHFGDFTAAHNVTFSVPRGQVFGLLGPNGAGKSTTFKMLCGLLSPSEGNGAVAGNDLRHARADARQSLGYMAQKFSLYGDLSVKQNLNFFAGAYGLSGGDAREAIERALSIFHLERYTSSNSGGLPLGYKQRLALACAVLHQPPVLFLDEPTSGVDPIVRREFWTHINGLVEKGVSVLVTTHFMEEAEYCDRIALIYRSEQIATGTPDELKEQAGIPDGTMEDAFIAIIEARETEDKEAAA</sequence>
<dbReference type="Gene3D" id="3.40.50.300">
    <property type="entry name" value="P-loop containing nucleotide triphosphate hydrolases"/>
    <property type="match status" value="2"/>
</dbReference>
<dbReference type="AlphaFoldDB" id="A0A420ECB2"/>
<dbReference type="Pfam" id="PF00005">
    <property type="entry name" value="ABC_tran"/>
    <property type="match status" value="2"/>
</dbReference>
<dbReference type="EMBL" id="RAPF01000009">
    <property type="protein sequence ID" value="RKF18339.1"/>
    <property type="molecule type" value="Genomic_DNA"/>
</dbReference>
<dbReference type="Proteomes" id="UP000284395">
    <property type="component" value="Unassembled WGS sequence"/>
</dbReference>
<keyword evidence="2 4" id="KW-0067">ATP-binding</keyword>
<dbReference type="GO" id="GO:0016887">
    <property type="term" value="F:ATP hydrolysis activity"/>
    <property type="evidence" value="ECO:0007669"/>
    <property type="project" value="InterPro"/>
</dbReference>
<feature type="domain" description="ABC transporter" evidence="3">
    <location>
        <begin position="8"/>
        <end position="246"/>
    </location>
</feature>
<dbReference type="PANTHER" id="PTHR43038:SF3">
    <property type="entry name" value="ABC TRANSPORTER G FAMILY MEMBER 20 ISOFORM X1"/>
    <property type="match status" value="1"/>
</dbReference>
<dbReference type="PROSITE" id="PS50893">
    <property type="entry name" value="ABC_TRANSPORTER_2"/>
    <property type="match status" value="2"/>
</dbReference>
<keyword evidence="1" id="KW-0547">Nucleotide-binding</keyword>
<organism evidence="4 5">
    <name type="scientific">Altericroceibacterium spongiae</name>
    <dbReference type="NCBI Taxonomy" id="2320269"/>
    <lineage>
        <taxon>Bacteria</taxon>
        <taxon>Pseudomonadati</taxon>
        <taxon>Pseudomonadota</taxon>
        <taxon>Alphaproteobacteria</taxon>
        <taxon>Sphingomonadales</taxon>
        <taxon>Erythrobacteraceae</taxon>
        <taxon>Altericroceibacterium</taxon>
    </lineage>
</organism>
<dbReference type="PANTHER" id="PTHR43038">
    <property type="entry name" value="ATP-BINDING CASSETTE, SUB-FAMILY H, MEMBER 1"/>
    <property type="match status" value="1"/>
</dbReference>
<name>A0A420ECB2_9SPHN</name>
<evidence type="ECO:0000313" key="4">
    <source>
        <dbReference type="EMBL" id="RKF18339.1"/>
    </source>
</evidence>
<proteinExistence type="predicted"/>